<dbReference type="EMBL" id="JBHTJV010000002">
    <property type="protein sequence ID" value="MFD0915287.1"/>
    <property type="molecule type" value="Genomic_DNA"/>
</dbReference>
<dbReference type="InterPro" id="IPR045519">
    <property type="entry name" value="DUF6476"/>
</dbReference>
<evidence type="ECO:0000256" key="1">
    <source>
        <dbReference type="SAM" id="Phobius"/>
    </source>
</evidence>
<protein>
    <submittedName>
        <fullName evidence="2">DUF6476 family protein</fullName>
    </submittedName>
</protein>
<comment type="caution">
    <text evidence="2">The sequence shown here is derived from an EMBL/GenBank/DDBJ whole genome shotgun (WGS) entry which is preliminary data.</text>
</comment>
<accession>A0ABW3FA46</accession>
<organism evidence="2 3">
    <name type="scientific">Pseudahrensia aquimaris</name>
    <dbReference type="NCBI Taxonomy" id="744461"/>
    <lineage>
        <taxon>Bacteria</taxon>
        <taxon>Pseudomonadati</taxon>
        <taxon>Pseudomonadota</taxon>
        <taxon>Alphaproteobacteria</taxon>
        <taxon>Hyphomicrobiales</taxon>
        <taxon>Ahrensiaceae</taxon>
        <taxon>Pseudahrensia</taxon>
    </lineage>
</organism>
<proteinExistence type="predicted"/>
<feature type="transmembrane region" description="Helical" evidence="1">
    <location>
        <begin position="25"/>
        <end position="46"/>
    </location>
</feature>
<evidence type="ECO:0000313" key="2">
    <source>
        <dbReference type="EMBL" id="MFD0915287.1"/>
    </source>
</evidence>
<reference evidence="3" key="1">
    <citation type="journal article" date="2019" name="Int. J. Syst. Evol. Microbiol.">
        <title>The Global Catalogue of Microorganisms (GCM) 10K type strain sequencing project: providing services to taxonomists for standard genome sequencing and annotation.</title>
        <authorList>
            <consortium name="The Broad Institute Genomics Platform"/>
            <consortium name="The Broad Institute Genome Sequencing Center for Infectious Disease"/>
            <person name="Wu L."/>
            <person name="Ma J."/>
        </authorList>
    </citation>
    <scope>NUCLEOTIDE SEQUENCE [LARGE SCALE GENOMIC DNA]</scope>
    <source>
        <strain evidence="3">CCUG 60023</strain>
    </source>
</reference>
<keyword evidence="1" id="KW-1133">Transmembrane helix</keyword>
<keyword evidence="1" id="KW-0812">Transmembrane</keyword>
<dbReference type="RefSeq" id="WP_377211136.1">
    <property type="nucleotide sequence ID" value="NZ_JBHTJV010000002.1"/>
</dbReference>
<keyword evidence="3" id="KW-1185">Reference proteome</keyword>
<gene>
    <name evidence="2" type="ORF">ACFQ14_02595</name>
</gene>
<name>A0ABW3FA46_9HYPH</name>
<dbReference type="Pfam" id="PF20082">
    <property type="entry name" value="DUF6476"/>
    <property type="match status" value="1"/>
</dbReference>
<keyword evidence="1" id="KW-0472">Membrane</keyword>
<evidence type="ECO:0000313" key="3">
    <source>
        <dbReference type="Proteomes" id="UP001597101"/>
    </source>
</evidence>
<dbReference type="Proteomes" id="UP001597101">
    <property type="component" value="Unassembled WGS sequence"/>
</dbReference>
<sequence length="120" mass="12807">MTDLPQEDEPLDPKVEAIRRKMVRLLAVSGGIMMIGLMTVLAAIVYRVNRADPDEAAAAAASVNAPLPPQSAIALPAGSEILHTAFEGNRIMLTVREASGSRTILIYEANGGLLSRIDLR</sequence>